<evidence type="ECO:0000259" key="6">
    <source>
        <dbReference type="Pfam" id="PF00135"/>
    </source>
</evidence>
<dbReference type="AlphaFoldDB" id="A0AAF3FSZ8"/>
<keyword evidence="7" id="KW-1185">Reference proteome</keyword>
<dbReference type="GO" id="GO:0052689">
    <property type="term" value="F:carboxylic ester hydrolase activity"/>
    <property type="evidence" value="ECO:0007669"/>
    <property type="project" value="UniProtKB-KW"/>
</dbReference>
<evidence type="ECO:0000256" key="3">
    <source>
        <dbReference type="ARBA" id="ARBA00022801"/>
    </source>
</evidence>
<name>A0AAF3FSZ8_9BILA</name>
<accession>A0AAF3FSZ8</accession>
<dbReference type="PROSITE" id="PS00122">
    <property type="entry name" value="CARBOXYLESTERASE_B_1"/>
    <property type="match status" value="1"/>
</dbReference>
<keyword evidence="3 4" id="KW-0378">Hydrolase</keyword>
<dbReference type="InterPro" id="IPR002018">
    <property type="entry name" value="CarbesteraseB"/>
</dbReference>
<keyword evidence="2" id="KW-0719">Serine esterase</keyword>
<dbReference type="EC" id="3.1.1.-" evidence="4"/>
<dbReference type="PROSITE" id="PS00941">
    <property type="entry name" value="CARBOXYLESTERASE_B_2"/>
    <property type="match status" value="1"/>
</dbReference>
<dbReference type="InterPro" id="IPR029058">
    <property type="entry name" value="AB_hydrolase_fold"/>
</dbReference>
<dbReference type="PANTHER" id="PTHR44590">
    <property type="entry name" value="CARBOXYLIC ESTER HYDROLASE-RELATED"/>
    <property type="match status" value="1"/>
</dbReference>
<comment type="similarity">
    <text evidence="1 4">Belongs to the type-B carboxylesterase/lipase family.</text>
</comment>
<evidence type="ECO:0000313" key="8">
    <source>
        <dbReference type="WBParaSite" id="MBELARI_LOCUS9947"/>
    </source>
</evidence>
<dbReference type="Pfam" id="PF00135">
    <property type="entry name" value="COesterase"/>
    <property type="match status" value="1"/>
</dbReference>
<evidence type="ECO:0000256" key="5">
    <source>
        <dbReference type="SAM" id="MobiDB-lite"/>
    </source>
</evidence>
<evidence type="ECO:0000256" key="4">
    <source>
        <dbReference type="RuleBase" id="RU361235"/>
    </source>
</evidence>
<dbReference type="Gene3D" id="3.40.50.1820">
    <property type="entry name" value="alpha/beta hydrolase"/>
    <property type="match status" value="1"/>
</dbReference>
<evidence type="ECO:0000256" key="2">
    <source>
        <dbReference type="ARBA" id="ARBA00022487"/>
    </source>
</evidence>
<dbReference type="WBParaSite" id="MBELARI_LOCUS9947">
    <property type="protein sequence ID" value="MBELARI_LOCUS9947"/>
    <property type="gene ID" value="MBELARI_LOCUS9947"/>
</dbReference>
<dbReference type="SUPFAM" id="SSF53474">
    <property type="entry name" value="alpha/beta-Hydrolases"/>
    <property type="match status" value="1"/>
</dbReference>
<dbReference type="InterPro" id="IPR019819">
    <property type="entry name" value="Carboxylesterase_B_CS"/>
</dbReference>
<evidence type="ECO:0000313" key="7">
    <source>
        <dbReference type="Proteomes" id="UP000887575"/>
    </source>
</evidence>
<protein>
    <recommendedName>
        <fullName evidence="4">Carboxylic ester hydrolase</fullName>
        <ecNumber evidence="4">3.1.1.-</ecNumber>
    </recommendedName>
</protein>
<evidence type="ECO:0000256" key="1">
    <source>
        <dbReference type="ARBA" id="ARBA00005964"/>
    </source>
</evidence>
<organism evidence="7 8">
    <name type="scientific">Mesorhabditis belari</name>
    <dbReference type="NCBI Taxonomy" id="2138241"/>
    <lineage>
        <taxon>Eukaryota</taxon>
        <taxon>Metazoa</taxon>
        <taxon>Ecdysozoa</taxon>
        <taxon>Nematoda</taxon>
        <taxon>Chromadorea</taxon>
        <taxon>Rhabditida</taxon>
        <taxon>Rhabditina</taxon>
        <taxon>Rhabditomorpha</taxon>
        <taxon>Rhabditoidea</taxon>
        <taxon>Rhabditidae</taxon>
        <taxon>Mesorhabditinae</taxon>
        <taxon>Mesorhabditis</taxon>
    </lineage>
</organism>
<feature type="region of interest" description="Disordered" evidence="5">
    <location>
        <begin position="561"/>
        <end position="580"/>
    </location>
</feature>
<dbReference type="Proteomes" id="UP000887575">
    <property type="component" value="Unassembled WGS sequence"/>
</dbReference>
<dbReference type="PANTHER" id="PTHR44590:SF4">
    <property type="entry name" value="CARBOXYLIC ESTER HYDROLASE"/>
    <property type="match status" value="1"/>
</dbReference>
<feature type="domain" description="Carboxylesterase type B" evidence="6">
    <location>
        <begin position="17"/>
        <end position="522"/>
    </location>
</feature>
<proteinExistence type="inferred from homology"/>
<sequence>MGAGGSLVSRRELLPAPEVITLKGPVQGRRLQFKDGPTADIFLGIPYAKPPIGALRFKRPEPPDAWTRVLPCRSFRRRSIQVTPSWEPLVARLPACSEDCLYLNVFAPKIEEGKKYPVFFFIHGGGLLMECPHRIQPEGVSRQLVAQGIVVVTMAYRLGFLGFFSTGDDACPGNMGHLDQVEALKWTAANIDRFGGDPKRITIGGQSAGASSADLLCLSPLTRDLIHQKVLLGGGSFGFWASSRLKNTVPYCRDKAKELGWKPEKSYSSTLEENKAMLEFLRTIPAKRFGCTFYGYKPLFKEVRLPLTAVLDGYFLPKPIPKLREDAPDLPVICGVGEYEGLLFVGISTIGTSKKSLRVLLQSYARDEKHLQEGIEEIIDIYKKDGIPPKLNRLFPVVFSDAASNFGLHLSMDYYRTRPTPCYSYIWEYTAKRRYGVLGIRFPFHGATHASELPYLLRQDAFYSNSPYSKKEKILCHVTSDYFSSFIKYGNPNKHGHELHPHWPSITEEKEMQMICMKPNPTLRTAGNFFGKRKEHIWPHIKVFWNDDGLVLEETKSEAVQEVNNNDEKEAVVEEPDDNDEKEVELEMAKALPKVIPPKGHSTLPAVE</sequence>
<reference evidence="8" key="1">
    <citation type="submission" date="2024-02" db="UniProtKB">
        <authorList>
            <consortium name="WormBaseParasite"/>
        </authorList>
    </citation>
    <scope>IDENTIFICATION</scope>
</reference>
<dbReference type="InterPro" id="IPR019826">
    <property type="entry name" value="Carboxylesterase_B_AS"/>
</dbReference>